<gene>
    <name evidence="2" type="ORF">HYN43_015390</name>
</gene>
<reference evidence="2 3" key="1">
    <citation type="submission" date="2018-10" db="EMBL/GenBank/DDBJ databases">
        <title>Genome sequencing of Mucilaginibacter sp. HYN0043.</title>
        <authorList>
            <person name="Kim M."/>
            <person name="Yi H."/>
        </authorList>
    </citation>
    <scope>NUCLEOTIDE SEQUENCE [LARGE SCALE GENOMIC DNA]</scope>
    <source>
        <strain evidence="2 3">HYN0043</strain>
    </source>
</reference>
<sequence length="287" mass="32914">MMKLSDILYGEFEIEPVLTHLLNSTPVQRLKKVHQGGAIFLVDPAINHTRYEHSVGVMYLVKKLGGSMEEQIAALLHDVSHTAFSHVADYIFENINEDYHEGIYQDVIMQSEIPGILKKHGFCYDILFREDYNILEQPLPGLCADRVDYTLRDLFHAGLIGIKDVHHFLTQLVLQDGKMALRSVEAAEWIRDKFTELNNDYFKKPEHVYANIKLAGLLKNALEKGIIKKSDLLKDDFEVLARLKTDPDSNRKLEDIKSMARFKQFAVAGATQRFKRRELHPAIFCCA</sequence>
<dbReference type="PROSITE" id="PS51831">
    <property type="entry name" value="HD"/>
    <property type="match status" value="1"/>
</dbReference>
<dbReference type="InterPro" id="IPR050135">
    <property type="entry name" value="dGTPase-like"/>
</dbReference>
<protein>
    <submittedName>
        <fullName evidence="2">HD domain-containing protein</fullName>
    </submittedName>
</protein>
<dbReference type="OrthoDB" id="9814017at2"/>
<dbReference type="CDD" id="cd00077">
    <property type="entry name" value="HDc"/>
    <property type="match status" value="1"/>
</dbReference>
<dbReference type="SMART" id="SM00471">
    <property type="entry name" value="HDc"/>
    <property type="match status" value="1"/>
</dbReference>
<feature type="domain" description="HD" evidence="1">
    <location>
        <begin position="50"/>
        <end position="150"/>
    </location>
</feature>
<dbReference type="SUPFAM" id="SSF109604">
    <property type="entry name" value="HD-domain/PDEase-like"/>
    <property type="match status" value="1"/>
</dbReference>
<dbReference type="AlphaFoldDB" id="A0A494VMN7"/>
<evidence type="ECO:0000313" key="2">
    <source>
        <dbReference type="EMBL" id="AYL96597.1"/>
    </source>
</evidence>
<evidence type="ECO:0000259" key="1">
    <source>
        <dbReference type="PROSITE" id="PS51831"/>
    </source>
</evidence>
<dbReference type="EMBL" id="CP032869">
    <property type="protein sequence ID" value="AYL96597.1"/>
    <property type="molecule type" value="Genomic_DNA"/>
</dbReference>
<accession>A0A494VMN7</accession>
<dbReference type="InterPro" id="IPR003607">
    <property type="entry name" value="HD/PDEase_dom"/>
</dbReference>
<dbReference type="PANTHER" id="PTHR11373:SF41">
    <property type="entry name" value="METAL-DEPENDENT PHOSPHOHYDROLASE"/>
    <property type="match status" value="1"/>
</dbReference>
<dbReference type="KEGG" id="muh:HYN43_015390"/>
<dbReference type="Proteomes" id="UP000270046">
    <property type="component" value="Chromosome"/>
</dbReference>
<dbReference type="RefSeq" id="WP_119410193.1">
    <property type="nucleotide sequence ID" value="NZ_CP032869.1"/>
</dbReference>
<proteinExistence type="predicted"/>
<organism evidence="2 3">
    <name type="scientific">Mucilaginibacter celer</name>
    <dbReference type="NCBI Taxonomy" id="2305508"/>
    <lineage>
        <taxon>Bacteria</taxon>
        <taxon>Pseudomonadati</taxon>
        <taxon>Bacteroidota</taxon>
        <taxon>Sphingobacteriia</taxon>
        <taxon>Sphingobacteriales</taxon>
        <taxon>Sphingobacteriaceae</taxon>
        <taxon>Mucilaginibacter</taxon>
    </lineage>
</organism>
<dbReference type="Pfam" id="PF01966">
    <property type="entry name" value="HD"/>
    <property type="match status" value="1"/>
</dbReference>
<keyword evidence="3" id="KW-1185">Reference proteome</keyword>
<dbReference type="GO" id="GO:0006203">
    <property type="term" value="P:dGTP catabolic process"/>
    <property type="evidence" value="ECO:0007669"/>
    <property type="project" value="TreeGrafter"/>
</dbReference>
<dbReference type="Gene3D" id="1.10.3210.10">
    <property type="entry name" value="Hypothetical protein af1432"/>
    <property type="match status" value="1"/>
</dbReference>
<dbReference type="PANTHER" id="PTHR11373">
    <property type="entry name" value="DEOXYNUCLEOSIDE TRIPHOSPHATE TRIPHOSPHOHYDROLASE"/>
    <property type="match status" value="1"/>
</dbReference>
<evidence type="ECO:0000313" key="3">
    <source>
        <dbReference type="Proteomes" id="UP000270046"/>
    </source>
</evidence>
<dbReference type="InterPro" id="IPR006674">
    <property type="entry name" value="HD_domain"/>
</dbReference>
<dbReference type="GO" id="GO:0008832">
    <property type="term" value="F:dGTPase activity"/>
    <property type="evidence" value="ECO:0007669"/>
    <property type="project" value="TreeGrafter"/>
</dbReference>
<name>A0A494VMN7_9SPHI</name>